<evidence type="ECO:0000313" key="2">
    <source>
        <dbReference type="Proteomes" id="UP001314263"/>
    </source>
</evidence>
<evidence type="ECO:0000313" key="1">
    <source>
        <dbReference type="EMBL" id="CAK0786974.1"/>
    </source>
</evidence>
<accession>A0AAV1II14</accession>
<dbReference type="AlphaFoldDB" id="A0AAV1II14"/>
<dbReference type="Proteomes" id="UP001314263">
    <property type="component" value="Unassembled WGS sequence"/>
</dbReference>
<organism evidence="1 2">
    <name type="scientific">Coccomyxa viridis</name>
    <dbReference type="NCBI Taxonomy" id="1274662"/>
    <lineage>
        <taxon>Eukaryota</taxon>
        <taxon>Viridiplantae</taxon>
        <taxon>Chlorophyta</taxon>
        <taxon>core chlorophytes</taxon>
        <taxon>Trebouxiophyceae</taxon>
        <taxon>Trebouxiophyceae incertae sedis</taxon>
        <taxon>Coccomyxaceae</taxon>
        <taxon>Coccomyxa</taxon>
    </lineage>
</organism>
<keyword evidence="2" id="KW-1185">Reference proteome</keyword>
<sequence>MGAAPFPAVITTKLSGNWRKDKANSDVDCYARQLDLLEIQGIQKACAMKLINGLQIDSDEQRVKVAYKVDNVPFYKHTEEFRLGQSVSMSRRDKKSGQQHATMRAVPKGVEVDIQLDPPFSGSIREVYNLYTDNTLSVTSITTVKGQTEKCIQVYRRQ</sequence>
<gene>
    <name evidence="1" type="ORF">CVIRNUC_010190</name>
</gene>
<comment type="caution">
    <text evidence="1">The sequence shown here is derived from an EMBL/GenBank/DDBJ whole genome shotgun (WGS) entry which is preliminary data.</text>
</comment>
<reference evidence="1 2" key="1">
    <citation type="submission" date="2023-10" db="EMBL/GenBank/DDBJ databases">
        <authorList>
            <person name="Maclean D."/>
            <person name="Macfadyen A."/>
        </authorList>
    </citation>
    <scope>NUCLEOTIDE SEQUENCE [LARGE SCALE GENOMIC DNA]</scope>
</reference>
<name>A0AAV1II14_9CHLO</name>
<proteinExistence type="predicted"/>
<protein>
    <submittedName>
        <fullName evidence="1">Uncharacterized protein</fullName>
    </submittedName>
</protein>
<dbReference type="EMBL" id="CAUYUE010000016">
    <property type="protein sequence ID" value="CAK0786974.1"/>
    <property type="molecule type" value="Genomic_DNA"/>
</dbReference>